<name>A0A1P8KMC6_9BACT</name>
<dbReference type="Gene3D" id="1.10.530.10">
    <property type="match status" value="1"/>
</dbReference>
<dbReference type="STRING" id="1850254.LPB137_07360"/>
<dbReference type="CDD" id="cd13401">
    <property type="entry name" value="Slt70-like"/>
    <property type="match status" value="1"/>
</dbReference>
<keyword evidence="2" id="KW-0732">Signal</keyword>
<dbReference type="PANTHER" id="PTHR37423">
    <property type="entry name" value="SOLUBLE LYTIC MUREIN TRANSGLYCOSYLASE-RELATED"/>
    <property type="match status" value="1"/>
</dbReference>
<dbReference type="Pfam" id="PF01464">
    <property type="entry name" value="SLT"/>
    <property type="match status" value="1"/>
</dbReference>
<feature type="chain" id="PRO_5012501363" evidence="2">
    <location>
        <begin position="19"/>
        <end position="550"/>
    </location>
</feature>
<comment type="similarity">
    <text evidence="1">Belongs to the transglycosylase Slt family.</text>
</comment>
<organism evidence="4 5">
    <name type="scientific">Poseidonibacter parvus</name>
    <dbReference type="NCBI Taxonomy" id="1850254"/>
    <lineage>
        <taxon>Bacteria</taxon>
        <taxon>Pseudomonadati</taxon>
        <taxon>Campylobacterota</taxon>
        <taxon>Epsilonproteobacteria</taxon>
        <taxon>Campylobacterales</taxon>
        <taxon>Arcobacteraceae</taxon>
        <taxon>Poseidonibacter</taxon>
    </lineage>
</organism>
<dbReference type="InterPro" id="IPR023346">
    <property type="entry name" value="Lysozyme-like_dom_sf"/>
</dbReference>
<dbReference type="OrthoDB" id="5525175at2"/>
<feature type="signal peptide" evidence="2">
    <location>
        <begin position="1"/>
        <end position="18"/>
    </location>
</feature>
<dbReference type="Proteomes" id="UP000186074">
    <property type="component" value="Chromosome"/>
</dbReference>
<dbReference type="PANTHER" id="PTHR37423:SF2">
    <property type="entry name" value="MEMBRANE-BOUND LYTIC MUREIN TRANSGLYCOSYLASE C"/>
    <property type="match status" value="1"/>
</dbReference>
<evidence type="ECO:0000313" key="4">
    <source>
        <dbReference type="EMBL" id="APW65678.1"/>
    </source>
</evidence>
<dbReference type="EMBL" id="CP019070">
    <property type="protein sequence ID" value="APW65678.1"/>
    <property type="molecule type" value="Genomic_DNA"/>
</dbReference>
<evidence type="ECO:0000259" key="3">
    <source>
        <dbReference type="Pfam" id="PF01464"/>
    </source>
</evidence>
<keyword evidence="5" id="KW-1185">Reference proteome</keyword>
<dbReference type="KEGG" id="alp:LPB137_07360"/>
<dbReference type="InterPro" id="IPR008258">
    <property type="entry name" value="Transglycosylase_SLT_dom_1"/>
</dbReference>
<feature type="domain" description="Transglycosylase SLT" evidence="3">
    <location>
        <begin position="388"/>
        <end position="496"/>
    </location>
</feature>
<reference evidence="4 5" key="1">
    <citation type="submission" date="2017-01" db="EMBL/GenBank/DDBJ databases">
        <title>Genome sequencing of Arcobacter sp. LPB0137.</title>
        <authorList>
            <person name="Lee G.-W."/>
            <person name="Yi H."/>
        </authorList>
    </citation>
    <scope>NUCLEOTIDE SEQUENCE [LARGE SCALE GENOMIC DNA]</scope>
    <source>
        <strain evidence="4 5">LPB0137</strain>
    </source>
</reference>
<proteinExistence type="inferred from homology"/>
<dbReference type="SUPFAM" id="SSF53955">
    <property type="entry name" value="Lysozyme-like"/>
    <property type="match status" value="1"/>
</dbReference>
<sequence>MKKIIASLFCAVLVNASANNEVLNITDKNFKVTLDWLDEKPKSYAKDFFIIQYLKQKDISQENAQNAYDMAKSKSGRVKKAFNKKFSTIPNKDLKCYRANAKELLKEDSRCIALGLSIFDATKMSKNDLNFAIEKIAKYPTLKNDLKIIASNDPFNELINTNTNRFYRLFFDTRKNYRQNIIDHIIPNTFIDKISKEKNFNKFISYAVHRDELNNLQKSLFNVKNNSLLTHQTFFSLALNAINHKQEEAALNYLQIAYKKAYFQSTKDKTLFWIYLLTQNKSFLHEVSNSWDNNIYSLYVKELLNVDINNIYYDIDIPNTKTSYNTLDQFEWIKVEADTKKNLDDKKLEKYSNLFTDSSTLPHYAYVLERHSRYKKQYFIKPFRDVMKNYDINRQVLMYAIGRQESRFISSAVSFATAQGVMQIMPFLSKALAKQLNEPYNIYEQFLPEVNLRYANKHLNSLSKQFNNNPLFIAYAYNGGPGYTRKQFKRGLFKEKNRFEPFMSMEQISYDETRKYGRKVLTNYYVYNNHLNKENKLSLSSILQTLVLPN</sequence>
<gene>
    <name evidence="4" type="ORF">LPB137_07360</name>
</gene>
<protein>
    <submittedName>
        <fullName evidence="4">Lytic murein transglycosylase</fullName>
    </submittedName>
</protein>
<dbReference type="RefSeq" id="WP_076086439.1">
    <property type="nucleotide sequence ID" value="NZ_CP019070.1"/>
</dbReference>
<evidence type="ECO:0000256" key="1">
    <source>
        <dbReference type="ARBA" id="ARBA00007734"/>
    </source>
</evidence>
<evidence type="ECO:0000256" key="2">
    <source>
        <dbReference type="SAM" id="SignalP"/>
    </source>
</evidence>
<accession>A0A1P8KMC6</accession>
<evidence type="ECO:0000313" key="5">
    <source>
        <dbReference type="Proteomes" id="UP000186074"/>
    </source>
</evidence>
<dbReference type="AlphaFoldDB" id="A0A1P8KMC6"/>